<sequence>MTASMSFGTSFARRSRSSSLQNSFGSTIHVELDLGEPASGENGWPYIVRVQELYGVDYGLAGTHLRSLRLLRSNDMCARRSPLLTGMRVARLCATSSVLVLALPLAGPHRRPWPEGLLLPVIFLCARLHLRVLHDRAGHHGAACSREGHRSSGVALPDEGVLA</sequence>
<proteinExistence type="predicted"/>
<keyword evidence="3" id="KW-1185">Reference proteome</keyword>
<accession>A0ABQ8KPN5</accession>
<name>A0ABQ8KPN5_9APHY</name>
<organism evidence="2 3">
    <name type="scientific">Rhodofomes roseus</name>
    <dbReference type="NCBI Taxonomy" id="34475"/>
    <lineage>
        <taxon>Eukaryota</taxon>
        <taxon>Fungi</taxon>
        <taxon>Dikarya</taxon>
        <taxon>Basidiomycota</taxon>
        <taxon>Agaricomycotina</taxon>
        <taxon>Agaricomycetes</taxon>
        <taxon>Polyporales</taxon>
        <taxon>Rhodofomes</taxon>
    </lineage>
</organism>
<dbReference type="Proteomes" id="UP000814176">
    <property type="component" value="Unassembled WGS sequence"/>
</dbReference>
<comment type="caution">
    <text evidence="2">The sequence shown here is derived from an EMBL/GenBank/DDBJ whole genome shotgun (WGS) entry which is preliminary data.</text>
</comment>
<dbReference type="GeneID" id="72003483"/>
<gene>
    <name evidence="2" type="ORF">C8Q71DRAFT_740109</name>
</gene>
<evidence type="ECO:0000313" key="3">
    <source>
        <dbReference type="Proteomes" id="UP000814176"/>
    </source>
</evidence>
<protein>
    <submittedName>
        <fullName evidence="2">Uncharacterized protein</fullName>
    </submittedName>
</protein>
<reference evidence="2 3" key="1">
    <citation type="journal article" date="2021" name="Environ. Microbiol.">
        <title>Gene family expansions and transcriptome signatures uncover fungal adaptations to wood decay.</title>
        <authorList>
            <person name="Hage H."/>
            <person name="Miyauchi S."/>
            <person name="Viragh M."/>
            <person name="Drula E."/>
            <person name="Min B."/>
            <person name="Chaduli D."/>
            <person name="Navarro D."/>
            <person name="Favel A."/>
            <person name="Norest M."/>
            <person name="Lesage-Meessen L."/>
            <person name="Balint B."/>
            <person name="Merenyi Z."/>
            <person name="de Eugenio L."/>
            <person name="Morin E."/>
            <person name="Martinez A.T."/>
            <person name="Baldrian P."/>
            <person name="Stursova M."/>
            <person name="Martinez M.J."/>
            <person name="Novotny C."/>
            <person name="Magnuson J.K."/>
            <person name="Spatafora J.W."/>
            <person name="Maurice S."/>
            <person name="Pangilinan J."/>
            <person name="Andreopoulos W."/>
            <person name="LaButti K."/>
            <person name="Hundley H."/>
            <person name="Na H."/>
            <person name="Kuo A."/>
            <person name="Barry K."/>
            <person name="Lipzen A."/>
            <person name="Henrissat B."/>
            <person name="Riley R."/>
            <person name="Ahrendt S."/>
            <person name="Nagy L.G."/>
            <person name="Grigoriev I.V."/>
            <person name="Martin F."/>
            <person name="Rosso M.N."/>
        </authorList>
    </citation>
    <scope>NUCLEOTIDE SEQUENCE [LARGE SCALE GENOMIC DNA]</scope>
    <source>
        <strain evidence="2 3">CIRM-BRFM 1785</strain>
    </source>
</reference>
<evidence type="ECO:0000256" key="1">
    <source>
        <dbReference type="SAM" id="MobiDB-lite"/>
    </source>
</evidence>
<dbReference type="EMBL" id="JADCUA010000004">
    <property type="protein sequence ID" value="KAH9840578.1"/>
    <property type="molecule type" value="Genomic_DNA"/>
</dbReference>
<evidence type="ECO:0000313" key="2">
    <source>
        <dbReference type="EMBL" id="KAH9840578.1"/>
    </source>
</evidence>
<dbReference type="RefSeq" id="XP_047782044.1">
    <property type="nucleotide sequence ID" value="XM_047922751.1"/>
</dbReference>
<feature type="region of interest" description="Disordered" evidence="1">
    <location>
        <begin position="142"/>
        <end position="163"/>
    </location>
</feature>